<comment type="caution">
    <text evidence="4">The sequence shown here is derived from an EMBL/GenBank/DDBJ whole genome shotgun (WGS) entry which is preliminary data.</text>
</comment>
<evidence type="ECO:0000256" key="1">
    <source>
        <dbReference type="SAM" id="Coils"/>
    </source>
</evidence>
<keyword evidence="1" id="KW-0175">Coiled coil</keyword>
<dbReference type="InterPro" id="IPR011109">
    <property type="entry name" value="DNA_bind_recombinase_dom"/>
</dbReference>
<dbReference type="SMART" id="SM00857">
    <property type="entry name" value="Resolvase"/>
    <property type="match status" value="1"/>
</dbReference>
<dbReference type="GO" id="GO:0000150">
    <property type="term" value="F:DNA strand exchange activity"/>
    <property type="evidence" value="ECO:0007669"/>
    <property type="project" value="InterPro"/>
</dbReference>
<dbReference type="SUPFAM" id="SSF53041">
    <property type="entry name" value="Resolvase-like"/>
    <property type="match status" value="1"/>
</dbReference>
<gene>
    <name evidence="4" type="ORF">DXD13_04260</name>
</gene>
<evidence type="ECO:0000259" key="3">
    <source>
        <dbReference type="PROSITE" id="PS51737"/>
    </source>
</evidence>
<name>A0A3E4M355_9FIRM</name>
<dbReference type="PROSITE" id="PS51737">
    <property type="entry name" value="RECOMBINASE_DNA_BIND"/>
    <property type="match status" value="1"/>
</dbReference>
<dbReference type="InterPro" id="IPR006119">
    <property type="entry name" value="Resolv_N"/>
</dbReference>
<evidence type="ECO:0000259" key="2">
    <source>
        <dbReference type="PROSITE" id="PS51736"/>
    </source>
</evidence>
<dbReference type="Pfam" id="PF07508">
    <property type="entry name" value="Recombinase"/>
    <property type="match status" value="1"/>
</dbReference>
<sequence length="538" mass="61337">MRGFFTEEVFILAYCLYLRKSRADIEAEAHGEGETLARHEKLLLEVAKRGHYNITQIYREIVSGETIAARPVVQKLLQEVEDGKWEGVLVVEVERLARGDTIDQGVMAQAFKYSGTKIITPLKVYDPANEFDEEYFEFGLFMSRREYKTIKRRLVRGRNASAKEGKWVSGLAPYGYERVRIKGDKGWTLRPVEEQADIVRFIFKLYTSGEEGDNGEVRRLGTYTISKRLDSLGVAPPSSAQYWNDRTVQCILQNPAYIGKVRWGVNKSKKRIVNNSIEVERYKAPADEVIYVDGLHSAIVDEAIFQKAQDLLKRSGPPPVPKRNSVVNPLAGILVCGKCGRSIVLRRGRIDILICHNRICDNVGSKYEYVEERLLQALSSWLDGYRLEWSDKLPADEQAILDLKQKALRKTVAELETLHKQLDRTHDLLEQGVYDTDTFLVRSRSLTERIAAAEEDISTLTAEVQADKERAASRLNVIPKVEKLLEVYPVLPSAQAKNEMLKEVLEKVEYTKNERSGRNGPFDNFELVLYPKLPPKIE</sequence>
<protein>
    <submittedName>
        <fullName evidence="4">Recombinase family protein</fullName>
    </submittedName>
</protein>
<feature type="domain" description="Resolvase/invertase-type recombinase catalytic" evidence="2">
    <location>
        <begin position="13"/>
        <end position="165"/>
    </location>
</feature>
<dbReference type="Proteomes" id="UP000261052">
    <property type="component" value="Unassembled WGS sequence"/>
</dbReference>
<dbReference type="Gene3D" id="3.40.50.1390">
    <property type="entry name" value="Resolvase, N-terminal catalytic domain"/>
    <property type="match status" value="1"/>
</dbReference>
<accession>A0A3E4M355</accession>
<feature type="coiled-coil region" evidence="1">
    <location>
        <begin position="405"/>
        <end position="470"/>
    </location>
</feature>
<evidence type="ECO:0000313" key="4">
    <source>
        <dbReference type="EMBL" id="RGK44161.1"/>
    </source>
</evidence>
<dbReference type="Gene3D" id="3.90.1750.20">
    <property type="entry name" value="Putative Large Serine Recombinase, Chain B, Domain 2"/>
    <property type="match status" value="1"/>
</dbReference>
<reference evidence="4 5" key="1">
    <citation type="submission" date="2018-08" db="EMBL/GenBank/DDBJ databases">
        <title>A genome reference for cultivated species of the human gut microbiota.</title>
        <authorList>
            <person name="Zou Y."/>
            <person name="Xue W."/>
            <person name="Luo G."/>
        </authorList>
    </citation>
    <scope>NUCLEOTIDE SEQUENCE [LARGE SCALE GENOMIC DNA]</scope>
    <source>
        <strain evidence="4 5">TF11-15AC</strain>
    </source>
</reference>
<dbReference type="InterPro" id="IPR036162">
    <property type="entry name" value="Resolvase-like_N_sf"/>
</dbReference>
<dbReference type="EMBL" id="QSQP01000004">
    <property type="protein sequence ID" value="RGK44161.1"/>
    <property type="molecule type" value="Genomic_DNA"/>
</dbReference>
<dbReference type="AlphaFoldDB" id="A0A3E4M355"/>
<proteinExistence type="predicted"/>
<dbReference type="CDD" id="cd00338">
    <property type="entry name" value="Ser_Recombinase"/>
    <property type="match status" value="1"/>
</dbReference>
<dbReference type="InterPro" id="IPR038109">
    <property type="entry name" value="DNA_bind_recomb_sf"/>
</dbReference>
<dbReference type="PANTHER" id="PTHR30461:SF23">
    <property type="entry name" value="DNA RECOMBINASE-RELATED"/>
    <property type="match status" value="1"/>
</dbReference>
<dbReference type="Pfam" id="PF00239">
    <property type="entry name" value="Resolvase"/>
    <property type="match status" value="1"/>
</dbReference>
<evidence type="ECO:0000313" key="5">
    <source>
        <dbReference type="Proteomes" id="UP000261052"/>
    </source>
</evidence>
<organism evidence="4 5">
    <name type="scientific">Agathobacter rectalis</name>
    <dbReference type="NCBI Taxonomy" id="39491"/>
    <lineage>
        <taxon>Bacteria</taxon>
        <taxon>Bacillati</taxon>
        <taxon>Bacillota</taxon>
        <taxon>Clostridia</taxon>
        <taxon>Lachnospirales</taxon>
        <taxon>Lachnospiraceae</taxon>
        <taxon>Agathobacter</taxon>
    </lineage>
</organism>
<dbReference type="PROSITE" id="PS51736">
    <property type="entry name" value="RECOMBINASES_3"/>
    <property type="match status" value="1"/>
</dbReference>
<dbReference type="GO" id="GO:0003677">
    <property type="term" value="F:DNA binding"/>
    <property type="evidence" value="ECO:0007669"/>
    <property type="project" value="InterPro"/>
</dbReference>
<dbReference type="PANTHER" id="PTHR30461">
    <property type="entry name" value="DNA-INVERTASE FROM LAMBDOID PROPHAGE"/>
    <property type="match status" value="1"/>
</dbReference>
<feature type="domain" description="Recombinase" evidence="3">
    <location>
        <begin position="173"/>
        <end position="318"/>
    </location>
</feature>
<dbReference type="InterPro" id="IPR050639">
    <property type="entry name" value="SSR_resolvase"/>
</dbReference>